<dbReference type="EMBL" id="JBBHLL010000018">
    <property type="protein sequence ID" value="KAK7830327.1"/>
    <property type="molecule type" value="Genomic_DNA"/>
</dbReference>
<feature type="region of interest" description="Disordered" evidence="1">
    <location>
        <begin position="129"/>
        <end position="148"/>
    </location>
</feature>
<dbReference type="Proteomes" id="UP001488838">
    <property type="component" value="Unassembled WGS sequence"/>
</dbReference>
<evidence type="ECO:0000313" key="2">
    <source>
        <dbReference type="EMBL" id="KAK7830327.1"/>
    </source>
</evidence>
<keyword evidence="3" id="KW-1185">Reference proteome</keyword>
<sequence>KPLRKQPRKLTTCGSYRRQLVHLVPKQAEEKAKCHPTSGNTPEPTSIFCVTFFTEMGWPLELVRRSPPTVPLTSNRLREGKGFREKLIIWKPRARSTDEGWERTRPLCELRFWEWMGARRAYSATTHDAKVTGGSTQPTGINGVRCPE</sequence>
<organism evidence="2 3">
    <name type="scientific">Myodes glareolus</name>
    <name type="common">Bank vole</name>
    <name type="synonym">Clethrionomys glareolus</name>
    <dbReference type="NCBI Taxonomy" id="447135"/>
    <lineage>
        <taxon>Eukaryota</taxon>
        <taxon>Metazoa</taxon>
        <taxon>Chordata</taxon>
        <taxon>Craniata</taxon>
        <taxon>Vertebrata</taxon>
        <taxon>Euteleostomi</taxon>
        <taxon>Mammalia</taxon>
        <taxon>Eutheria</taxon>
        <taxon>Euarchontoglires</taxon>
        <taxon>Glires</taxon>
        <taxon>Rodentia</taxon>
        <taxon>Myomorpha</taxon>
        <taxon>Muroidea</taxon>
        <taxon>Cricetidae</taxon>
        <taxon>Arvicolinae</taxon>
        <taxon>Myodes</taxon>
    </lineage>
</organism>
<reference evidence="2 3" key="1">
    <citation type="journal article" date="2023" name="bioRxiv">
        <title>Conserved and derived expression patterns and positive selection on dental genes reveal complex evolutionary context of ever-growing rodent molars.</title>
        <authorList>
            <person name="Calamari Z.T."/>
            <person name="Song A."/>
            <person name="Cohen E."/>
            <person name="Akter M."/>
            <person name="Roy R.D."/>
            <person name="Hallikas O."/>
            <person name="Christensen M.M."/>
            <person name="Li P."/>
            <person name="Marangoni P."/>
            <person name="Jernvall J."/>
            <person name="Klein O.D."/>
        </authorList>
    </citation>
    <scope>NUCLEOTIDE SEQUENCE [LARGE SCALE GENOMIC DNA]</scope>
    <source>
        <strain evidence="2">V071</strain>
    </source>
</reference>
<feature type="non-terminal residue" evidence="2">
    <location>
        <position position="148"/>
    </location>
</feature>
<evidence type="ECO:0000256" key="1">
    <source>
        <dbReference type="SAM" id="MobiDB-lite"/>
    </source>
</evidence>
<gene>
    <name evidence="2" type="ORF">U0070_018835</name>
</gene>
<protein>
    <submittedName>
        <fullName evidence="2">Uncharacterized protein</fullName>
    </submittedName>
</protein>
<evidence type="ECO:0000313" key="3">
    <source>
        <dbReference type="Proteomes" id="UP001488838"/>
    </source>
</evidence>
<dbReference type="AlphaFoldDB" id="A0AAW0JTJ2"/>
<proteinExistence type="predicted"/>
<name>A0AAW0JTJ2_MYOGA</name>
<comment type="caution">
    <text evidence="2">The sequence shown here is derived from an EMBL/GenBank/DDBJ whole genome shotgun (WGS) entry which is preliminary data.</text>
</comment>
<feature type="non-terminal residue" evidence="2">
    <location>
        <position position="1"/>
    </location>
</feature>
<accession>A0AAW0JTJ2</accession>